<feature type="chain" id="PRO_5006918052" evidence="1">
    <location>
        <begin position="20"/>
        <end position="139"/>
    </location>
</feature>
<dbReference type="RefSeq" id="WP_058484578.1">
    <property type="nucleotide sequence ID" value="NZ_CAAAII010000007.1"/>
</dbReference>
<protein>
    <submittedName>
        <fullName evidence="2">VirK protein</fullName>
    </submittedName>
</protein>
<comment type="caution">
    <text evidence="2">The sequence shown here is derived from an EMBL/GenBank/DDBJ whole genome shotgun (WGS) entry which is preliminary data.</text>
</comment>
<dbReference type="EMBL" id="LNYX01000032">
    <property type="protein sequence ID" value="KTD61420.1"/>
    <property type="molecule type" value="Genomic_DNA"/>
</dbReference>
<proteinExistence type="predicted"/>
<reference evidence="2 3" key="1">
    <citation type="submission" date="2015-11" db="EMBL/GenBank/DDBJ databases">
        <title>Genomic analysis of 38 Legionella species identifies large and diverse effector repertoires.</title>
        <authorList>
            <person name="Burstein D."/>
            <person name="Amaro F."/>
            <person name="Zusman T."/>
            <person name="Lifshitz Z."/>
            <person name="Cohen O."/>
            <person name="Gilbert J.A."/>
            <person name="Pupko T."/>
            <person name="Shuman H.A."/>
            <person name="Segal G."/>
        </authorList>
    </citation>
    <scope>NUCLEOTIDE SEQUENCE [LARGE SCALE GENOMIC DNA]</scope>
    <source>
        <strain evidence="2 3">Mt.St.Helens-9</strain>
    </source>
</reference>
<evidence type="ECO:0000313" key="3">
    <source>
        <dbReference type="Proteomes" id="UP000054877"/>
    </source>
</evidence>
<dbReference type="Pfam" id="PF06903">
    <property type="entry name" value="VirK"/>
    <property type="match status" value="1"/>
</dbReference>
<dbReference type="OrthoDB" id="5645049at2"/>
<dbReference type="AlphaFoldDB" id="A0A0W0YX25"/>
<keyword evidence="3" id="KW-1185">Reference proteome</keyword>
<evidence type="ECO:0000313" key="2">
    <source>
        <dbReference type="EMBL" id="KTD61420.1"/>
    </source>
</evidence>
<keyword evidence="1" id="KW-0732">Signal</keyword>
<accession>A0A0W0YX25</accession>
<dbReference type="Proteomes" id="UP000054877">
    <property type="component" value="Unassembled WGS sequence"/>
</dbReference>
<gene>
    <name evidence="2" type="ORF">Lspi_2662</name>
</gene>
<dbReference type="PATRIC" id="fig|452.5.peg.2946"/>
<name>A0A0W0YX25_LEGSP</name>
<organism evidence="2 3">
    <name type="scientific">Legionella spiritensis</name>
    <dbReference type="NCBI Taxonomy" id="452"/>
    <lineage>
        <taxon>Bacteria</taxon>
        <taxon>Pseudomonadati</taxon>
        <taxon>Pseudomonadota</taxon>
        <taxon>Gammaproteobacteria</taxon>
        <taxon>Legionellales</taxon>
        <taxon>Legionellaceae</taxon>
        <taxon>Legionella</taxon>
    </lineage>
</organism>
<feature type="signal peptide" evidence="1">
    <location>
        <begin position="1"/>
        <end position="19"/>
    </location>
</feature>
<evidence type="ECO:0000256" key="1">
    <source>
        <dbReference type="SAM" id="SignalP"/>
    </source>
</evidence>
<sequence>MKKTTLMVAAALFSLSARAVELPTFSDVAAAVKEGKQLTFVVTLNACETDFPVPGENVSSVTPNAAMVVNNERVTASDRHFTMNDPSMPGTPVYGYSKFNVNVDGSATMNATIMKAVDYSRVGAFEVRCTLGKGMKVFA</sequence>
<dbReference type="InterPro" id="IPR010694">
    <property type="entry name" value="Uncharacterised_VirK"/>
</dbReference>